<reference evidence="1 2" key="1">
    <citation type="submission" date="2018-06" db="EMBL/GenBank/DDBJ databases">
        <title>Comparative genomics reveals the genomic features of Rhizophagus irregularis, R. cerebriforme, R. diaphanum and Gigaspora rosea, and their symbiotic lifestyle signature.</title>
        <authorList>
            <person name="Morin E."/>
            <person name="San Clemente H."/>
            <person name="Chen E.C.H."/>
            <person name="De La Providencia I."/>
            <person name="Hainaut M."/>
            <person name="Kuo A."/>
            <person name="Kohler A."/>
            <person name="Murat C."/>
            <person name="Tang N."/>
            <person name="Roy S."/>
            <person name="Loubradou J."/>
            <person name="Henrissat B."/>
            <person name="Grigoriev I.V."/>
            <person name="Corradi N."/>
            <person name="Roux C."/>
            <person name="Martin F.M."/>
        </authorList>
    </citation>
    <scope>NUCLEOTIDE SEQUENCE [LARGE SCALE GENOMIC DNA]</scope>
    <source>
        <strain evidence="1 2">DAOM 194757</strain>
    </source>
</reference>
<keyword evidence="2" id="KW-1185">Reference proteome</keyword>
<sequence>MPFLFLFSFHSLLLILCITITPLFSYFSSPLFSTLFFVAPIARMSISKTCLRLSSRLSYFPVKLSHLSASLELIFIARLKLPGASFLYKSTLDFLLRSLLYFLLFLTRLHP</sequence>
<proteinExistence type="predicted"/>
<evidence type="ECO:0000313" key="1">
    <source>
        <dbReference type="EMBL" id="RIB25681.1"/>
    </source>
</evidence>
<gene>
    <name evidence="1" type="ORF">C2G38_426501</name>
</gene>
<dbReference type="EMBL" id="QKWP01000165">
    <property type="protein sequence ID" value="RIB25681.1"/>
    <property type="molecule type" value="Genomic_DNA"/>
</dbReference>
<accession>A0A397VV89</accession>
<dbReference type="AlphaFoldDB" id="A0A397VV89"/>
<dbReference type="Proteomes" id="UP000266673">
    <property type="component" value="Unassembled WGS sequence"/>
</dbReference>
<protein>
    <submittedName>
        <fullName evidence="1">Uncharacterized protein</fullName>
    </submittedName>
</protein>
<evidence type="ECO:0000313" key="2">
    <source>
        <dbReference type="Proteomes" id="UP000266673"/>
    </source>
</evidence>
<comment type="caution">
    <text evidence="1">The sequence shown here is derived from an EMBL/GenBank/DDBJ whole genome shotgun (WGS) entry which is preliminary data.</text>
</comment>
<organism evidence="1 2">
    <name type="scientific">Gigaspora rosea</name>
    <dbReference type="NCBI Taxonomy" id="44941"/>
    <lineage>
        <taxon>Eukaryota</taxon>
        <taxon>Fungi</taxon>
        <taxon>Fungi incertae sedis</taxon>
        <taxon>Mucoromycota</taxon>
        <taxon>Glomeromycotina</taxon>
        <taxon>Glomeromycetes</taxon>
        <taxon>Diversisporales</taxon>
        <taxon>Gigasporaceae</taxon>
        <taxon>Gigaspora</taxon>
    </lineage>
</organism>
<name>A0A397VV89_9GLOM</name>